<dbReference type="PROSITE" id="PS50893">
    <property type="entry name" value="ABC_TRANSPORTER_2"/>
    <property type="match status" value="1"/>
</dbReference>
<comment type="subcellular location">
    <subcellularLocation>
        <location evidence="1">Cell membrane</location>
        <topology evidence="1">Peripheral membrane protein</topology>
    </subcellularLocation>
</comment>
<dbReference type="GO" id="GO:0042626">
    <property type="term" value="F:ATPase-coupled transmembrane transporter activity"/>
    <property type="evidence" value="ECO:0007669"/>
    <property type="project" value="TreeGrafter"/>
</dbReference>
<gene>
    <name evidence="10" type="ORF">DRJ21_02405</name>
</gene>
<keyword evidence="2" id="KW-0813">Transport</keyword>
<evidence type="ECO:0000259" key="8">
    <source>
        <dbReference type="PROSITE" id="PS50893"/>
    </source>
</evidence>
<protein>
    <submittedName>
        <fullName evidence="10">ABC transporter ATP-binding protein</fullName>
    </submittedName>
</protein>
<evidence type="ECO:0000256" key="2">
    <source>
        <dbReference type="ARBA" id="ARBA00022448"/>
    </source>
</evidence>
<evidence type="ECO:0000313" key="11">
    <source>
        <dbReference type="Proteomes" id="UP000281962"/>
    </source>
</evidence>
<evidence type="ECO:0000256" key="7">
    <source>
        <dbReference type="ARBA" id="ARBA00023136"/>
    </source>
</evidence>
<evidence type="ECO:0000256" key="5">
    <source>
        <dbReference type="ARBA" id="ARBA00022840"/>
    </source>
</evidence>
<dbReference type="PROSITE" id="PS51186">
    <property type="entry name" value="GNAT"/>
    <property type="match status" value="1"/>
</dbReference>
<evidence type="ECO:0000313" key="10">
    <source>
        <dbReference type="EMBL" id="RLE49409.1"/>
    </source>
</evidence>
<dbReference type="InterPro" id="IPR050095">
    <property type="entry name" value="ECF_ABC_transporter_ATP-bd"/>
</dbReference>
<accession>A0A497EQE4</accession>
<keyword evidence="5 10" id="KW-0067">ATP-binding</keyword>
<dbReference type="GO" id="GO:0016887">
    <property type="term" value="F:ATP hydrolysis activity"/>
    <property type="evidence" value="ECO:0007669"/>
    <property type="project" value="InterPro"/>
</dbReference>
<dbReference type="Proteomes" id="UP000281962">
    <property type="component" value="Unassembled WGS sequence"/>
</dbReference>
<dbReference type="PANTHER" id="PTHR43553">
    <property type="entry name" value="HEAVY METAL TRANSPORTER"/>
    <property type="match status" value="1"/>
</dbReference>
<dbReference type="EMBL" id="QMQY01000103">
    <property type="protein sequence ID" value="RLE49409.1"/>
    <property type="molecule type" value="Genomic_DNA"/>
</dbReference>
<organism evidence="10 11">
    <name type="scientific">Thermoproteota archaeon</name>
    <dbReference type="NCBI Taxonomy" id="2056631"/>
    <lineage>
        <taxon>Archaea</taxon>
        <taxon>Thermoproteota</taxon>
    </lineage>
</organism>
<dbReference type="InterPro" id="IPR003593">
    <property type="entry name" value="AAA+_ATPase"/>
</dbReference>
<dbReference type="PANTHER" id="PTHR43553:SF27">
    <property type="entry name" value="ENERGY-COUPLING FACTOR TRANSPORTER ATP-BINDING PROTEIN ECFA2"/>
    <property type="match status" value="1"/>
</dbReference>
<evidence type="ECO:0000256" key="1">
    <source>
        <dbReference type="ARBA" id="ARBA00004202"/>
    </source>
</evidence>
<dbReference type="InterPro" id="IPR016181">
    <property type="entry name" value="Acyl_CoA_acyltransferase"/>
</dbReference>
<dbReference type="SMART" id="SM00382">
    <property type="entry name" value="AAA"/>
    <property type="match status" value="1"/>
</dbReference>
<feature type="domain" description="N-acetyltransferase" evidence="9">
    <location>
        <begin position="221"/>
        <end position="365"/>
    </location>
</feature>
<dbReference type="SUPFAM" id="SSF52540">
    <property type="entry name" value="P-loop containing nucleoside triphosphate hydrolases"/>
    <property type="match status" value="1"/>
</dbReference>
<proteinExistence type="predicted"/>
<dbReference type="Pfam" id="PF00583">
    <property type="entry name" value="Acetyltransf_1"/>
    <property type="match status" value="1"/>
</dbReference>
<dbReference type="SUPFAM" id="SSF55729">
    <property type="entry name" value="Acyl-CoA N-acyltransferases (Nat)"/>
    <property type="match status" value="1"/>
</dbReference>
<dbReference type="AlphaFoldDB" id="A0A497EQE4"/>
<comment type="caution">
    <text evidence="10">The sequence shown here is derived from an EMBL/GenBank/DDBJ whole genome shotgun (WGS) entry which is preliminary data.</text>
</comment>
<dbReference type="GO" id="GO:0043190">
    <property type="term" value="C:ATP-binding cassette (ABC) transporter complex"/>
    <property type="evidence" value="ECO:0007669"/>
    <property type="project" value="TreeGrafter"/>
</dbReference>
<reference evidence="10 11" key="1">
    <citation type="submission" date="2018-06" db="EMBL/GenBank/DDBJ databases">
        <title>Extensive metabolic versatility and redundancy in microbially diverse, dynamic hydrothermal sediments.</title>
        <authorList>
            <person name="Dombrowski N."/>
            <person name="Teske A."/>
            <person name="Baker B.J."/>
        </authorList>
    </citation>
    <scope>NUCLEOTIDE SEQUENCE [LARGE SCALE GENOMIC DNA]</scope>
    <source>
        <strain evidence="10">B30_G17</strain>
    </source>
</reference>
<dbReference type="GO" id="GO:0016747">
    <property type="term" value="F:acyltransferase activity, transferring groups other than amino-acyl groups"/>
    <property type="evidence" value="ECO:0007669"/>
    <property type="project" value="InterPro"/>
</dbReference>
<evidence type="ECO:0000256" key="6">
    <source>
        <dbReference type="ARBA" id="ARBA00022967"/>
    </source>
</evidence>
<dbReference type="InterPro" id="IPR000182">
    <property type="entry name" value="GNAT_dom"/>
</dbReference>
<dbReference type="Pfam" id="PF00005">
    <property type="entry name" value="ABC_tran"/>
    <property type="match status" value="1"/>
</dbReference>
<name>A0A497EQE4_9CREN</name>
<dbReference type="Gene3D" id="3.40.630.30">
    <property type="match status" value="1"/>
</dbReference>
<evidence type="ECO:0000259" key="9">
    <source>
        <dbReference type="PROSITE" id="PS51186"/>
    </source>
</evidence>
<keyword evidence="3" id="KW-1003">Cell membrane</keyword>
<dbReference type="GO" id="GO:0005524">
    <property type="term" value="F:ATP binding"/>
    <property type="evidence" value="ECO:0007669"/>
    <property type="project" value="UniProtKB-KW"/>
</dbReference>
<keyword evidence="6" id="KW-1278">Translocase</keyword>
<keyword evidence="7" id="KW-0472">Membrane</keyword>
<keyword evidence="4" id="KW-0547">Nucleotide-binding</keyword>
<evidence type="ECO:0000256" key="4">
    <source>
        <dbReference type="ARBA" id="ARBA00022741"/>
    </source>
</evidence>
<sequence>MEKVIGYITDKSVPGREFRWENGFIEVRSTDGRLIKIWLLGVIVQWLNIGDKVRIEAEKIFGEISGENVRVYKLIEYSKSSSRVEEVLIWPLYEKRYEYPRLDPVKGEVLYTYRIIAREARTERDYMDIVELEQYHYASKKELVALWKLPDGRIVESNIQPECKEGKAELVAIKGSLPASRFLVLELAVREAFEPRIVGYVRIDPPVPAMHRRIIKNGKVIIERDIRSKVFPREWIYPTYWPERLMKKLAEQFKELSEIHGRRMAYYMVSEKVREEALRTCNTAAARIARVVIHPDYRGDGLGMFAVKAAIEWIRERRIPEMRKKKHLVETIAMMAKYHPFFERVGFKYLWDTASGRPVLYYPLTSEAEKIINNFLTKDPYAKKHRGKLYRSRYKVEEPIEKPIIFKDISKMYSSELDISALHEDLQEVLRAFGVVRRVVQRYVLRNVNLEINPGEVVAVVGISGAGKTTFLRMIIGEALKIRSERYMPTSGKIIVPKNIRVSALLPGEIEPKFEEESLLEHMYNKIGDIVAAIEVLNISGLTDAVFYRARFRELSTGQKERAKIASLLAEKPNVLIIDEFTAHLDVLTAQRVARKISSIARKNKITLIVATNRPEVLKALAPDKILYVGYGSIMVKK</sequence>
<dbReference type="InterPro" id="IPR003439">
    <property type="entry name" value="ABC_transporter-like_ATP-bd"/>
</dbReference>
<dbReference type="CDD" id="cd04301">
    <property type="entry name" value="NAT_SF"/>
    <property type="match status" value="1"/>
</dbReference>
<feature type="domain" description="ABC transporter" evidence="8">
    <location>
        <begin position="430"/>
        <end position="638"/>
    </location>
</feature>
<dbReference type="Gene3D" id="3.40.50.300">
    <property type="entry name" value="P-loop containing nucleotide triphosphate hydrolases"/>
    <property type="match status" value="1"/>
</dbReference>
<dbReference type="InterPro" id="IPR027417">
    <property type="entry name" value="P-loop_NTPase"/>
</dbReference>
<evidence type="ECO:0000256" key="3">
    <source>
        <dbReference type="ARBA" id="ARBA00022475"/>
    </source>
</evidence>
<dbReference type="CDD" id="cd00267">
    <property type="entry name" value="ABC_ATPase"/>
    <property type="match status" value="1"/>
</dbReference>